<dbReference type="Pfam" id="PF00669">
    <property type="entry name" value="Flagellin_N"/>
    <property type="match status" value="1"/>
</dbReference>
<gene>
    <name evidence="6" type="ORF">Amme_031_063</name>
</gene>
<dbReference type="Gene3D" id="1.20.1330.10">
    <property type="entry name" value="f41 fragment of flagellin, N-terminal domain"/>
    <property type="match status" value="2"/>
</dbReference>
<evidence type="ECO:0000313" key="7">
    <source>
        <dbReference type="Proteomes" id="UP000019760"/>
    </source>
</evidence>
<dbReference type="RefSeq" id="WP_042057364.1">
    <property type="nucleotide sequence ID" value="NZ_BAND01000031.1"/>
</dbReference>
<dbReference type="PANTHER" id="PTHR42792">
    <property type="entry name" value="FLAGELLIN"/>
    <property type="match status" value="1"/>
</dbReference>
<name>A0A023D470_ACIMT</name>
<evidence type="ECO:0000259" key="4">
    <source>
        <dbReference type="Pfam" id="PF00669"/>
    </source>
</evidence>
<dbReference type="OrthoDB" id="8328560at2"/>
<keyword evidence="7" id="KW-1185">Reference proteome</keyword>
<comment type="function">
    <text evidence="3">Flagellin is the subunit protein which polymerizes to form the filaments of bacterial flagella.</text>
</comment>
<protein>
    <recommendedName>
        <fullName evidence="3">Flagellin</fullName>
    </recommendedName>
</protein>
<feature type="domain" description="Flagellin C-terminal" evidence="5">
    <location>
        <begin position="427"/>
        <end position="510"/>
    </location>
</feature>
<dbReference type="GO" id="GO:0005198">
    <property type="term" value="F:structural molecule activity"/>
    <property type="evidence" value="ECO:0007669"/>
    <property type="project" value="UniProtKB-UniRule"/>
</dbReference>
<accession>A0A023D470</accession>
<proteinExistence type="inferred from homology"/>
<dbReference type="PANTHER" id="PTHR42792:SF2">
    <property type="entry name" value="FLAGELLIN"/>
    <property type="match status" value="1"/>
</dbReference>
<comment type="subcellular location">
    <subcellularLocation>
        <location evidence="3">Secreted</location>
    </subcellularLocation>
    <subcellularLocation>
        <location evidence="3">Bacterial flagellum</location>
    </subcellularLocation>
</comment>
<dbReference type="AlphaFoldDB" id="A0A023D470"/>
<dbReference type="InterPro" id="IPR001029">
    <property type="entry name" value="Flagellin_N"/>
</dbReference>
<keyword evidence="6" id="KW-0969">Cilium</keyword>
<evidence type="ECO:0000259" key="5">
    <source>
        <dbReference type="Pfam" id="PF00700"/>
    </source>
</evidence>
<evidence type="ECO:0000256" key="2">
    <source>
        <dbReference type="ARBA" id="ARBA00023143"/>
    </source>
</evidence>
<dbReference type="InterPro" id="IPR046358">
    <property type="entry name" value="Flagellin_C"/>
</dbReference>
<dbReference type="SUPFAM" id="SSF64518">
    <property type="entry name" value="Phase 1 flagellin"/>
    <property type="match status" value="1"/>
</dbReference>
<evidence type="ECO:0000313" key="6">
    <source>
        <dbReference type="EMBL" id="GAJ28601.1"/>
    </source>
</evidence>
<dbReference type="InterPro" id="IPR001492">
    <property type="entry name" value="Flagellin"/>
</dbReference>
<comment type="similarity">
    <text evidence="1 3">Belongs to the bacterial flagellin family.</text>
</comment>
<reference evidence="7" key="1">
    <citation type="journal article" date="2014" name="FEMS Microbiol. Lett.">
        <title>Draft Genomic DNA Sequence of the Facultatively Methylotrophic Bacterium Acidomonas methanolica type strain MB58.</title>
        <authorList>
            <person name="Higashiura N."/>
            <person name="Hadano H."/>
            <person name="Hirakawa H."/>
            <person name="Matsutani M."/>
            <person name="Takabe S."/>
            <person name="Matsushita K."/>
            <person name="Azuma Y."/>
        </authorList>
    </citation>
    <scope>NUCLEOTIDE SEQUENCE [LARGE SCALE GENOMIC DNA]</scope>
    <source>
        <strain evidence="7">MB58</strain>
    </source>
</reference>
<evidence type="ECO:0000256" key="3">
    <source>
        <dbReference type="RuleBase" id="RU362073"/>
    </source>
</evidence>
<dbReference type="GO" id="GO:0009288">
    <property type="term" value="C:bacterial-type flagellum"/>
    <property type="evidence" value="ECO:0007669"/>
    <property type="project" value="UniProtKB-SubCell"/>
</dbReference>
<keyword evidence="6" id="KW-0966">Cell projection</keyword>
<comment type="caution">
    <text evidence="6">The sequence shown here is derived from an EMBL/GenBank/DDBJ whole genome shotgun (WGS) entry which is preliminary data.</text>
</comment>
<feature type="domain" description="Flagellin N-terminal" evidence="4">
    <location>
        <begin position="5"/>
        <end position="137"/>
    </location>
</feature>
<dbReference type="Pfam" id="PF00700">
    <property type="entry name" value="Flagellin_C"/>
    <property type="match status" value="1"/>
</dbReference>
<reference evidence="6 7" key="2">
    <citation type="journal article" date="2014" name="FEMS Microbiol. Lett.">
        <title>Draft genomic DNA sequence of the facultatively methylotrophic bacterium Acidomonas methanolica type strain MB58.</title>
        <authorList>
            <person name="Higashiura N."/>
            <person name="Hadano H."/>
            <person name="Hirakawa H."/>
            <person name="Matsutani M."/>
            <person name="Takabe S."/>
            <person name="Matsushita K."/>
            <person name="Azuma Y."/>
        </authorList>
    </citation>
    <scope>NUCLEOTIDE SEQUENCE [LARGE SCALE GENOMIC DNA]</scope>
    <source>
        <strain evidence="6 7">MB58</strain>
    </source>
</reference>
<evidence type="ECO:0000256" key="1">
    <source>
        <dbReference type="ARBA" id="ARBA00005709"/>
    </source>
</evidence>
<dbReference type="Proteomes" id="UP000019760">
    <property type="component" value="Unassembled WGS sequence"/>
</dbReference>
<organism evidence="6 7">
    <name type="scientific">Acidomonas methanolica NBRC 104435</name>
    <dbReference type="NCBI Taxonomy" id="1231351"/>
    <lineage>
        <taxon>Bacteria</taxon>
        <taxon>Pseudomonadati</taxon>
        <taxon>Pseudomonadota</taxon>
        <taxon>Alphaproteobacteria</taxon>
        <taxon>Acetobacterales</taxon>
        <taxon>Acetobacteraceae</taxon>
        <taxon>Acidomonas</taxon>
    </lineage>
</organism>
<keyword evidence="3" id="KW-0964">Secreted</keyword>
<dbReference type="GO" id="GO:0005576">
    <property type="term" value="C:extracellular region"/>
    <property type="evidence" value="ECO:0007669"/>
    <property type="project" value="UniProtKB-SubCell"/>
</dbReference>
<keyword evidence="2 3" id="KW-0975">Bacterial flagellum</keyword>
<dbReference type="EMBL" id="BAND01000031">
    <property type="protein sequence ID" value="GAJ28601.1"/>
    <property type="molecule type" value="Genomic_DNA"/>
</dbReference>
<keyword evidence="6" id="KW-0282">Flagellum</keyword>
<sequence>MSLSINTNNAAMAALQSLDQTTAALNQTESRVSTGKDVSSASDNPAVYAIAQTMNSQIGALSGVQSGLNFASQVVATASQAMTSISGILSSLSETVTSAETTGYNASTMNAALTQAATQINAIASGATFQGVNLVGGTLGAGVSYTSVSAAQDVNGTLFTQSGFNATAAGLGLSGLNVNQAGLQLSFSATPTSGSASAISFQDALTEGSTTVGAGDGASITLNNTAWTSAASASASNPAIESVFIATNYTSAGTAALTSETSGGSGTGGTQVLASQLATLTGATTLTVNADGSLTGVGAATVSANGDLMYHATNGAKITVSKDDNGNFNYSVVTATDANGNATKETSLTLVNVGTGAAGSDAATNMITAMQSAGFGVSQSAAGALTIAGNNLDASNTAGVFTAATSTGTTYAGTASEATGANVALLAVQAAISKMNTIASTLGSSANQLSVLSGATSSLSNALTSGVGALTDADLAAESAKLTALQTKQQLAIQSLSIANSQSSSILSLFRG</sequence>